<dbReference type="SMART" id="SM00382">
    <property type="entry name" value="AAA"/>
    <property type="match status" value="1"/>
</dbReference>
<evidence type="ECO:0000256" key="1">
    <source>
        <dbReference type="ARBA" id="ARBA00005417"/>
    </source>
</evidence>
<organism evidence="10 11">
    <name type="scientific">Paenibacillus catalpae</name>
    <dbReference type="NCBI Taxonomy" id="1045775"/>
    <lineage>
        <taxon>Bacteria</taxon>
        <taxon>Bacillati</taxon>
        <taxon>Bacillota</taxon>
        <taxon>Bacilli</taxon>
        <taxon>Bacillales</taxon>
        <taxon>Paenibacillaceae</taxon>
        <taxon>Paenibacillus</taxon>
    </lineage>
</organism>
<dbReference type="InterPro" id="IPR027417">
    <property type="entry name" value="P-loop_NTPase"/>
</dbReference>
<dbReference type="AlphaFoldDB" id="A0A1I2HZ23"/>
<name>A0A1I2HZ23_9BACL</name>
<accession>A0A1I2HZ23</accession>
<evidence type="ECO:0000256" key="5">
    <source>
        <dbReference type="ARBA" id="ARBA00022840"/>
    </source>
</evidence>
<keyword evidence="7" id="KW-0029">Amino-acid transport</keyword>
<dbReference type="InterPro" id="IPR017871">
    <property type="entry name" value="ABC_transporter-like_CS"/>
</dbReference>
<comment type="similarity">
    <text evidence="1">Belongs to the ABC transporter superfamily.</text>
</comment>
<evidence type="ECO:0000256" key="7">
    <source>
        <dbReference type="ARBA" id="ARBA00022970"/>
    </source>
</evidence>
<keyword evidence="2" id="KW-0813">Transport</keyword>
<evidence type="ECO:0000256" key="8">
    <source>
        <dbReference type="ARBA" id="ARBA00023136"/>
    </source>
</evidence>
<keyword evidence="8" id="KW-0472">Membrane</keyword>
<evidence type="ECO:0000256" key="3">
    <source>
        <dbReference type="ARBA" id="ARBA00022475"/>
    </source>
</evidence>
<dbReference type="InterPro" id="IPR003593">
    <property type="entry name" value="AAA+_ATPase"/>
</dbReference>
<dbReference type="OrthoDB" id="9802264at2"/>
<evidence type="ECO:0000256" key="6">
    <source>
        <dbReference type="ARBA" id="ARBA00022967"/>
    </source>
</evidence>
<keyword evidence="4" id="KW-0547">Nucleotide-binding</keyword>
<reference evidence="11" key="1">
    <citation type="submission" date="2016-10" db="EMBL/GenBank/DDBJ databases">
        <authorList>
            <person name="Varghese N."/>
            <person name="Submissions S."/>
        </authorList>
    </citation>
    <scope>NUCLEOTIDE SEQUENCE [LARGE SCALE GENOMIC DNA]</scope>
    <source>
        <strain evidence="11">CGMCC 1.10784</strain>
    </source>
</reference>
<dbReference type="InterPro" id="IPR003439">
    <property type="entry name" value="ABC_transporter-like_ATP-bd"/>
</dbReference>
<dbReference type="STRING" id="1045775.SAMN05216378_0053"/>
<dbReference type="Gene3D" id="3.40.50.300">
    <property type="entry name" value="P-loop containing nucleotide triphosphate hydrolases"/>
    <property type="match status" value="1"/>
</dbReference>
<dbReference type="EMBL" id="FOMT01000010">
    <property type="protein sequence ID" value="SFF35172.1"/>
    <property type="molecule type" value="Genomic_DNA"/>
</dbReference>
<dbReference type="Proteomes" id="UP000198855">
    <property type="component" value="Unassembled WGS sequence"/>
</dbReference>
<dbReference type="GO" id="GO:0016887">
    <property type="term" value="F:ATP hydrolysis activity"/>
    <property type="evidence" value="ECO:0007669"/>
    <property type="project" value="InterPro"/>
</dbReference>
<dbReference type="Pfam" id="PF00005">
    <property type="entry name" value="ABC_tran"/>
    <property type="match status" value="1"/>
</dbReference>
<protein>
    <submittedName>
        <fullName evidence="10">D-methionine transport system ATP-binding protein</fullName>
    </submittedName>
</protein>
<dbReference type="PROSITE" id="PS50893">
    <property type="entry name" value="ABC_TRANSPORTER_2"/>
    <property type="match status" value="1"/>
</dbReference>
<evidence type="ECO:0000313" key="11">
    <source>
        <dbReference type="Proteomes" id="UP000198855"/>
    </source>
</evidence>
<dbReference type="PROSITE" id="PS00211">
    <property type="entry name" value="ABC_TRANSPORTER_1"/>
    <property type="match status" value="1"/>
</dbReference>
<dbReference type="RefSeq" id="WP_091190873.1">
    <property type="nucleotide sequence ID" value="NZ_FOMT01000010.1"/>
</dbReference>
<sequence length="260" mass="28635">MITFREVSKQFKAGRQWVEAVRPTSLHVEKGQIQGIIGFSGAGKSTLLRMANLLELPTAGEVYIDGQELTGLSAGELREARRSIGMVFQHYNLLSNETCAANVEFVLKAAKLPGRERKRRAEECLEIVGLADKAKQYPAQLSGGQKQRVAIARALANNPKVLLCDEPTSALDPVTTLSILEFLEKINRELQVTIMLVTHEIQVAKRLCSRVAVMEGGAITEQLDMTLPEIKPVTPLGQFLFDTAEVSSSSVWRRGEGYRG</sequence>
<keyword evidence="11" id="KW-1185">Reference proteome</keyword>
<dbReference type="FunFam" id="3.40.50.300:FF:000056">
    <property type="entry name" value="Cell division ATP-binding protein FtsE"/>
    <property type="match status" value="1"/>
</dbReference>
<dbReference type="PANTHER" id="PTHR43166">
    <property type="entry name" value="AMINO ACID IMPORT ATP-BINDING PROTEIN"/>
    <property type="match status" value="1"/>
</dbReference>
<dbReference type="GO" id="GO:0006865">
    <property type="term" value="P:amino acid transport"/>
    <property type="evidence" value="ECO:0007669"/>
    <property type="project" value="UniProtKB-KW"/>
</dbReference>
<dbReference type="GO" id="GO:0005886">
    <property type="term" value="C:plasma membrane"/>
    <property type="evidence" value="ECO:0007669"/>
    <property type="project" value="UniProtKB-ARBA"/>
</dbReference>
<dbReference type="InterPro" id="IPR050086">
    <property type="entry name" value="MetN_ABC_transporter-like"/>
</dbReference>
<keyword evidence="5 10" id="KW-0067">ATP-binding</keyword>
<keyword evidence="3" id="KW-1003">Cell membrane</keyword>
<keyword evidence="6" id="KW-1278">Translocase</keyword>
<feature type="domain" description="ABC transporter" evidence="9">
    <location>
        <begin position="2"/>
        <end position="241"/>
    </location>
</feature>
<dbReference type="SUPFAM" id="SSF52540">
    <property type="entry name" value="P-loop containing nucleoside triphosphate hydrolases"/>
    <property type="match status" value="1"/>
</dbReference>
<evidence type="ECO:0000313" key="10">
    <source>
        <dbReference type="EMBL" id="SFF35172.1"/>
    </source>
</evidence>
<gene>
    <name evidence="10" type="ORF">SAMN05216378_0053</name>
</gene>
<evidence type="ECO:0000256" key="2">
    <source>
        <dbReference type="ARBA" id="ARBA00022448"/>
    </source>
</evidence>
<evidence type="ECO:0000259" key="9">
    <source>
        <dbReference type="PROSITE" id="PS50893"/>
    </source>
</evidence>
<dbReference type="GO" id="GO:0005524">
    <property type="term" value="F:ATP binding"/>
    <property type="evidence" value="ECO:0007669"/>
    <property type="project" value="UniProtKB-KW"/>
</dbReference>
<evidence type="ECO:0000256" key="4">
    <source>
        <dbReference type="ARBA" id="ARBA00022741"/>
    </source>
</evidence>
<proteinExistence type="inferred from homology"/>
<dbReference type="PANTHER" id="PTHR43166:SF30">
    <property type="entry name" value="METHIONINE IMPORT ATP-BINDING PROTEIN METN"/>
    <property type="match status" value="1"/>
</dbReference>